<dbReference type="SMART" id="SM00280">
    <property type="entry name" value="KAZAL"/>
    <property type="match status" value="2"/>
</dbReference>
<protein>
    <submittedName>
        <fullName evidence="4">Kazal-like domain-containing protein</fullName>
    </submittedName>
</protein>
<dbReference type="EMBL" id="UZAD01003683">
    <property type="protein sequence ID" value="VDN86562.1"/>
    <property type="molecule type" value="Genomic_DNA"/>
</dbReference>
<evidence type="ECO:0000313" key="2">
    <source>
        <dbReference type="EMBL" id="VDN86562.1"/>
    </source>
</evidence>
<evidence type="ECO:0000259" key="1">
    <source>
        <dbReference type="PROSITE" id="PS51465"/>
    </source>
</evidence>
<gene>
    <name evidence="2" type="ORF">BPAG_LOCUS5376</name>
</gene>
<reference evidence="2 3" key="2">
    <citation type="submission" date="2018-11" db="EMBL/GenBank/DDBJ databases">
        <authorList>
            <consortium name="Pathogen Informatics"/>
        </authorList>
    </citation>
    <scope>NUCLEOTIDE SEQUENCE [LARGE SCALE GENOMIC DNA]</scope>
</reference>
<sequence>MDENELDSNFVCDQAGNTKRKCEFEMLRCIYERKFGYNITIAYVGRCCPTEDSCMQSFGDKVQLKSQGSPVCDSHNVTHSSRCLFEVHKCRMEKIEHLKLTLLNENGSCSDTSIVNVDKLSYDINESMNCKKDIECNTNYEPICGTDGITYVNRCRLMKKR</sequence>
<dbReference type="PROSITE" id="PS51465">
    <property type="entry name" value="KAZAL_2"/>
    <property type="match status" value="1"/>
</dbReference>
<dbReference type="Proteomes" id="UP000278627">
    <property type="component" value="Unassembled WGS sequence"/>
</dbReference>
<reference evidence="4" key="1">
    <citation type="submission" date="2017-02" db="UniProtKB">
        <authorList>
            <consortium name="WormBaseParasite"/>
        </authorList>
    </citation>
    <scope>IDENTIFICATION</scope>
</reference>
<evidence type="ECO:0000313" key="3">
    <source>
        <dbReference type="Proteomes" id="UP000278627"/>
    </source>
</evidence>
<accession>A0A0N4TB24</accession>
<feature type="domain" description="Kazal-like" evidence="1">
    <location>
        <begin position="124"/>
        <end position="161"/>
    </location>
</feature>
<proteinExistence type="predicted"/>
<keyword evidence="3" id="KW-1185">Reference proteome</keyword>
<dbReference type="Pfam" id="PF07648">
    <property type="entry name" value="Kazal_2"/>
    <property type="match status" value="1"/>
</dbReference>
<dbReference type="Pfam" id="PF00050">
    <property type="entry name" value="Kazal_1"/>
    <property type="match status" value="1"/>
</dbReference>
<dbReference type="InterPro" id="IPR002350">
    <property type="entry name" value="Kazal_dom"/>
</dbReference>
<organism evidence="4">
    <name type="scientific">Brugia pahangi</name>
    <name type="common">Filarial nematode worm</name>
    <dbReference type="NCBI Taxonomy" id="6280"/>
    <lineage>
        <taxon>Eukaryota</taxon>
        <taxon>Metazoa</taxon>
        <taxon>Ecdysozoa</taxon>
        <taxon>Nematoda</taxon>
        <taxon>Chromadorea</taxon>
        <taxon>Rhabditida</taxon>
        <taxon>Spirurina</taxon>
        <taxon>Spiruromorpha</taxon>
        <taxon>Filarioidea</taxon>
        <taxon>Onchocercidae</taxon>
        <taxon>Brugia</taxon>
    </lineage>
</organism>
<dbReference type="SUPFAM" id="SSF100895">
    <property type="entry name" value="Kazal-type serine protease inhibitors"/>
    <property type="match status" value="2"/>
</dbReference>
<dbReference type="WBParaSite" id="BPAG_0000541101-mRNA-1">
    <property type="protein sequence ID" value="BPAG_0000541101-mRNA-1"/>
    <property type="gene ID" value="BPAG_0000541101"/>
</dbReference>
<dbReference type="Gene3D" id="3.30.60.30">
    <property type="match status" value="2"/>
</dbReference>
<dbReference type="AlphaFoldDB" id="A0A0N4TB24"/>
<dbReference type="STRING" id="6280.A0A0N4TB24"/>
<name>A0A0N4TB24_BRUPA</name>
<evidence type="ECO:0000313" key="4">
    <source>
        <dbReference type="WBParaSite" id="BPAG_0000541101-mRNA-1"/>
    </source>
</evidence>
<dbReference type="InterPro" id="IPR036058">
    <property type="entry name" value="Kazal_dom_sf"/>
</dbReference>